<dbReference type="Proteomes" id="UP000805193">
    <property type="component" value="Unassembled WGS sequence"/>
</dbReference>
<reference evidence="1 2" key="1">
    <citation type="journal article" date="2020" name="Cell">
        <title>Large-Scale Comparative Analyses of Tick Genomes Elucidate Their Genetic Diversity and Vector Capacities.</title>
        <authorList>
            <consortium name="Tick Genome and Microbiome Consortium (TIGMIC)"/>
            <person name="Jia N."/>
            <person name="Wang J."/>
            <person name="Shi W."/>
            <person name="Du L."/>
            <person name="Sun Y."/>
            <person name="Zhan W."/>
            <person name="Jiang J.F."/>
            <person name="Wang Q."/>
            <person name="Zhang B."/>
            <person name="Ji P."/>
            <person name="Bell-Sakyi L."/>
            <person name="Cui X.M."/>
            <person name="Yuan T.T."/>
            <person name="Jiang B.G."/>
            <person name="Yang W.F."/>
            <person name="Lam T.T."/>
            <person name="Chang Q.C."/>
            <person name="Ding S.J."/>
            <person name="Wang X.J."/>
            <person name="Zhu J.G."/>
            <person name="Ruan X.D."/>
            <person name="Zhao L."/>
            <person name="Wei J.T."/>
            <person name="Ye R.Z."/>
            <person name="Que T.C."/>
            <person name="Du C.H."/>
            <person name="Zhou Y.H."/>
            <person name="Cheng J.X."/>
            <person name="Dai P.F."/>
            <person name="Guo W.B."/>
            <person name="Han X.H."/>
            <person name="Huang E.J."/>
            <person name="Li L.F."/>
            <person name="Wei W."/>
            <person name="Gao Y.C."/>
            <person name="Liu J.Z."/>
            <person name="Shao H.Z."/>
            <person name="Wang X."/>
            <person name="Wang C.C."/>
            <person name="Yang T.C."/>
            <person name="Huo Q.B."/>
            <person name="Li W."/>
            <person name="Chen H.Y."/>
            <person name="Chen S.E."/>
            <person name="Zhou L.G."/>
            <person name="Ni X.B."/>
            <person name="Tian J.H."/>
            <person name="Sheng Y."/>
            <person name="Liu T."/>
            <person name="Pan Y.S."/>
            <person name="Xia L.Y."/>
            <person name="Li J."/>
            <person name="Zhao F."/>
            <person name="Cao W.C."/>
        </authorList>
    </citation>
    <scope>NUCLEOTIDE SEQUENCE [LARGE SCALE GENOMIC DNA]</scope>
    <source>
        <strain evidence="1">Iper-2018</strain>
    </source>
</reference>
<organism evidence="1 2">
    <name type="scientific">Ixodes persulcatus</name>
    <name type="common">Taiga tick</name>
    <dbReference type="NCBI Taxonomy" id="34615"/>
    <lineage>
        <taxon>Eukaryota</taxon>
        <taxon>Metazoa</taxon>
        <taxon>Ecdysozoa</taxon>
        <taxon>Arthropoda</taxon>
        <taxon>Chelicerata</taxon>
        <taxon>Arachnida</taxon>
        <taxon>Acari</taxon>
        <taxon>Parasitiformes</taxon>
        <taxon>Ixodida</taxon>
        <taxon>Ixodoidea</taxon>
        <taxon>Ixodidae</taxon>
        <taxon>Ixodinae</taxon>
        <taxon>Ixodes</taxon>
    </lineage>
</organism>
<keyword evidence="2" id="KW-1185">Reference proteome</keyword>
<protein>
    <submittedName>
        <fullName evidence="1">Uncharacterized protein</fullName>
    </submittedName>
</protein>
<accession>A0AC60P7R9</accession>
<proteinExistence type="predicted"/>
<evidence type="ECO:0000313" key="2">
    <source>
        <dbReference type="Proteomes" id="UP000805193"/>
    </source>
</evidence>
<evidence type="ECO:0000313" key="1">
    <source>
        <dbReference type="EMBL" id="KAG0415366.1"/>
    </source>
</evidence>
<dbReference type="EMBL" id="JABSTQ010011078">
    <property type="protein sequence ID" value="KAG0415366.1"/>
    <property type="molecule type" value="Genomic_DNA"/>
</dbReference>
<comment type="caution">
    <text evidence="1">The sequence shown here is derived from an EMBL/GenBank/DDBJ whole genome shotgun (WGS) entry which is preliminary data.</text>
</comment>
<gene>
    <name evidence="1" type="ORF">HPB47_007462</name>
</gene>
<sequence>MLVGKLALVTGGGSGIGRAVCASLALEGAKVVVADVNKDMALNTLRSLPNESEHQAVQVDVGDFQSVRSLFDTVRRLYSCSPSVVVNSAGCLTHSFLLNTDESAFDEMVRVNLKGTFLITQAAVRGMVSDECKQDRSIVNISTILGTTGFPKMSCYVAAKSGVIGFTKSAALELAQYGIRCNTVLPGVTDTPLLSPLDEETVQTLIRRSAMRREGKPEDIASVCVFLASPKSSYVTGAAIEVTGGVSA</sequence>
<name>A0AC60P7R9_IXOPE</name>